<evidence type="ECO:0000256" key="2">
    <source>
        <dbReference type="ARBA" id="ARBA00022606"/>
    </source>
</evidence>
<evidence type="ECO:0000256" key="9">
    <source>
        <dbReference type="SAM" id="Phobius"/>
    </source>
</evidence>
<dbReference type="AlphaFoldDB" id="A0A6J1R2H4"/>
<organism evidence="10 11">
    <name type="scientific">Temnothorax curvispinosus</name>
    <dbReference type="NCBI Taxonomy" id="300111"/>
    <lineage>
        <taxon>Eukaryota</taxon>
        <taxon>Metazoa</taxon>
        <taxon>Ecdysozoa</taxon>
        <taxon>Arthropoda</taxon>
        <taxon>Hexapoda</taxon>
        <taxon>Insecta</taxon>
        <taxon>Pterygota</taxon>
        <taxon>Neoptera</taxon>
        <taxon>Endopterygota</taxon>
        <taxon>Hymenoptera</taxon>
        <taxon>Apocrita</taxon>
        <taxon>Aculeata</taxon>
        <taxon>Formicoidea</taxon>
        <taxon>Formicidae</taxon>
        <taxon>Myrmicinae</taxon>
        <taxon>Temnothorax</taxon>
    </lineage>
</organism>
<keyword evidence="3 9" id="KW-0812">Transmembrane</keyword>
<dbReference type="Proteomes" id="UP000504618">
    <property type="component" value="Unplaced"/>
</dbReference>
<dbReference type="GO" id="GO:0004984">
    <property type="term" value="F:olfactory receptor activity"/>
    <property type="evidence" value="ECO:0007669"/>
    <property type="project" value="InterPro"/>
</dbReference>
<keyword evidence="5 9" id="KW-1133">Transmembrane helix</keyword>
<sequence length="149" mass="17007">MPLNESRSRFFVIEVEFRVNKDEYFLPIFCYISVLAIVSINITVSVDTMHIACTAHACSLFAAVSKQMENIMLKVNDNNNDIGENKSSINKKFDLCVSSEKMIYWKYVTCLKKHQLAIKFVDVLNSSHQGYAVIQLIILILIVNLIGLR</sequence>
<gene>
    <name evidence="11" type="primary">LOC112465499</name>
</gene>
<evidence type="ECO:0000256" key="8">
    <source>
        <dbReference type="ARBA" id="ARBA00023224"/>
    </source>
</evidence>
<dbReference type="InterPro" id="IPR004117">
    <property type="entry name" value="7tm6_olfct_rcpt"/>
</dbReference>
<dbReference type="OrthoDB" id="7696577at2759"/>
<feature type="transmembrane region" description="Helical" evidence="9">
    <location>
        <begin position="130"/>
        <end position="148"/>
    </location>
</feature>
<evidence type="ECO:0000256" key="4">
    <source>
        <dbReference type="ARBA" id="ARBA00022725"/>
    </source>
</evidence>
<dbReference type="GeneID" id="112465499"/>
<evidence type="ECO:0000256" key="1">
    <source>
        <dbReference type="ARBA" id="ARBA00004141"/>
    </source>
</evidence>
<protein>
    <submittedName>
        <fullName evidence="11">Uncharacterized protein LOC112465499</fullName>
    </submittedName>
</protein>
<dbReference type="RefSeq" id="XP_024888842.1">
    <property type="nucleotide sequence ID" value="XM_025033074.1"/>
</dbReference>
<evidence type="ECO:0000313" key="10">
    <source>
        <dbReference type="Proteomes" id="UP000504618"/>
    </source>
</evidence>
<dbReference type="Pfam" id="PF02949">
    <property type="entry name" value="7tm_6"/>
    <property type="match status" value="1"/>
</dbReference>
<evidence type="ECO:0000313" key="11">
    <source>
        <dbReference type="RefSeq" id="XP_024888842.1"/>
    </source>
</evidence>
<feature type="non-terminal residue" evidence="11">
    <location>
        <position position="149"/>
    </location>
</feature>
<keyword evidence="2" id="KW-0716">Sensory transduction</keyword>
<reference evidence="11" key="1">
    <citation type="submission" date="2025-08" db="UniProtKB">
        <authorList>
            <consortium name="RefSeq"/>
        </authorList>
    </citation>
    <scope>IDENTIFICATION</scope>
    <source>
        <tissue evidence="11">Whole body</tissue>
    </source>
</reference>
<keyword evidence="6 9" id="KW-0472">Membrane</keyword>
<proteinExistence type="predicted"/>
<dbReference type="GO" id="GO:0005549">
    <property type="term" value="F:odorant binding"/>
    <property type="evidence" value="ECO:0007669"/>
    <property type="project" value="InterPro"/>
</dbReference>
<evidence type="ECO:0000256" key="3">
    <source>
        <dbReference type="ARBA" id="ARBA00022692"/>
    </source>
</evidence>
<evidence type="ECO:0000256" key="7">
    <source>
        <dbReference type="ARBA" id="ARBA00023170"/>
    </source>
</evidence>
<keyword evidence="10" id="KW-1185">Reference proteome</keyword>
<keyword evidence="4" id="KW-0552">Olfaction</keyword>
<dbReference type="GO" id="GO:0007165">
    <property type="term" value="P:signal transduction"/>
    <property type="evidence" value="ECO:0007669"/>
    <property type="project" value="UniProtKB-KW"/>
</dbReference>
<comment type="subcellular location">
    <subcellularLocation>
        <location evidence="1">Membrane</location>
        <topology evidence="1">Multi-pass membrane protein</topology>
    </subcellularLocation>
</comment>
<accession>A0A6J1R2H4</accession>
<keyword evidence="8" id="KW-0807">Transducer</keyword>
<evidence type="ECO:0000256" key="5">
    <source>
        <dbReference type="ARBA" id="ARBA00022989"/>
    </source>
</evidence>
<dbReference type="GO" id="GO:0016020">
    <property type="term" value="C:membrane"/>
    <property type="evidence" value="ECO:0007669"/>
    <property type="project" value="UniProtKB-SubCell"/>
</dbReference>
<name>A0A6J1R2H4_9HYME</name>
<keyword evidence="7" id="KW-0675">Receptor</keyword>
<feature type="transmembrane region" description="Helical" evidence="9">
    <location>
        <begin position="24"/>
        <end position="42"/>
    </location>
</feature>
<evidence type="ECO:0000256" key="6">
    <source>
        <dbReference type="ARBA" id="ARBA00023136"/>
    </source>
</evidence>